<dbReference type="EMBL" id="JADGJW010000882">
    <property type="protein sequence ID" value="KAJ3210583.1"/>
    <property type="molecule type" value="Genomic_DNA"/>
</dbReference>
<proteinExistence type="predicted"/>
<name>A0AAD5TVL5_9FUNG</name>
<evidence type="ECO:0000313" key="1">
    <source>
        <dbReference type="EMBL" id="KAJ3210583.1"/>
    </source>
</evidence>
<reference evidence="1" key="1">
    <citation type="submission" date="2020-05" db="EMBL/GenBank/DDBJ databases">
        <title>Phylogenomic resolution of chytrid fungi.</title>
        <authorList>
            <person name="Stajich J.E."/>
            <person name="Amses K."/>
            <person name="Simmons R."/>
            <person name="Seto K."/>
            <person name="Myers J."/>
            <person name="Bonds A."/>
            <person name="Quandt C.A."/>
            <person name="Barry K."/>
            <person name="Liu P."/>
            <person name="Grigoriev I."/>
            <person name="Longcore J.E."/>
            <person name="James T.Y."/>
        </authorList>
    </citation>
    <scope>NUCLEOTIDE SEQUENCE</scope>
    <source>
        <strain evidence="1">JEL0476</strain>
    </source>
</reference>
<evidence type="ECO:0000313" key="2">
    <source>
        <dbReference type="Proteomes" id="UP001211065"/>
    </source>
</evidence>
<sequence>MSSQFQQQRATYQNNRHLYHPYHPIYQNNRLGSNNCRGELGLSHFDSRESNSQHLIEKTQHHSTLRTDESRSELVKECEQNLFLLQENMKKSALLLTTLESFKSLIIERVDSHFYEREHQFSKKIGDAVTQLSNRLEKVAMLQNSNDNNTEYTSNSENLKKERKNGLPKFVKGKSKKITEVYQIGGTESEEAEIWHILTDVLKRISLVEEKINKS</sequence>
<dbReference type="AlphaFoldDB" id="A0AAD5TVL5"/>
<protein>
    <submittedName>
        <fullName evidence="1">Uncharacterized protein</fullName>
    </submittedName>
</protein>
<dbReference type="Proteomes" id="UP001211065">
    <property type="component" value="Unassembled WGS sequence"/>
</dbReference>
<accession>A0AAD5TVL5</accession>
<organism evidence="1 2">
    <name type="scientific">Clydaea vesicula</name>
    <dbReference type="NCBI Taxonomy" id="447962"/>
    <lineage>
        <taxon>Eukaryota</taxon>
        <taxon>Fungi</taxon>
        <taxon>Fungi incertae sedis</taxon>
        <taxon>Chytridiomycota</taxon>
        <taxon>Chytridiomycota incertae sedis</taxon>
        <taxon>Chytridiomycetes</taxon>
        <taxon>Lobulomycetales</taxon>
        <taxon>Lobulomycetaceae</taxon>
        <taxon>Clydaea</taxon>
    </lineage>
</organism>
<gene>
    <name evidence="1" type="ORF">HK099_008214</name>
</gene>
<keyword evidence="2" id="KW-1185">Reference proteome</keyword>
<comment type="caution">
    <text evidence="1">The sequence shown here is derived from an EMBL/GenBank/DDBJ whole genome shotgun (WGS) entry which is preliminary data.</text>
</comment>